<protein>
    <submittedName>
        <fullName evidence="1">Uncharacterized protein</fullName>
    </submittedName>
</protein>
<accession>A0A2G8RM51</accession>
<gene>
    <name evidence="1" type="ORF">GSI_15283</name>
</gene>
<evidence type="ECO:0000313" key="1">
    <source>
        <dbReference type="EMBL" id="PIL22594.1"/>
    </source>
</evidence>
<proteinExistence type="predicted"/>
<dbReference type="Proteomes" id="UP000230002">
    <property type="component" value="Unassembled WGS sequence"/>
</dbReference>
<comment type="caution">
    <text evidence="1">The sequence shown here is derived from an EMBL/GenBank/DDBJ whole genome shotgun (WGS) entry which is preliminary data.</text>
</comment>
<dbReference type="AlphaFoldDB" id="A0A2G8RM51"/>
<keyword evidence="2" id="KW-1185">Reference proteome</keyword>
<sequence>MPSFATSTVVHDNSDTVHFELHTRYICVVGTPSDVVYAAKDSRPSGLDVVLLSDLVISLAGTLNGIRHEGRDIQTSVISQHLLGYFHANSENLGVRPSSEIFLDQEDGAAKLSPTPNMSDASAVANPFSPTPFLPLVAGLDRLTERLVVDLVKQYPLIFGPWRERFDAEVAVFSKLSRAVADIIHRSPHTAFRKKSRRIIKAFHKSEVSANSASASSLHIFSADMAAQRLSPANDMEDVHLGVFDTVEYCSALSRALERVYKTTSKSLRYKGLHSVSLGGGPGETADCEFVLWECLDDCPMAQNVHENMLLGIGLDARVPAELWLDEDAETVGGSQTDSDLLYDDNSSLVNNIDIRVSDKAGFLPYTPLEDSDDMWGSSQSTTLDD</sequence>
<organism evidence="1 2">
    <name type="scientific">Ganoderma sinense ZZ0214-1</name>
    <dbReference type="NCBI Taxonomy" id="1077348"/>
    <lineage>
        <taxon>Eukaryota</taxon>
        <taxon>Fungi</taxon>
        <taxon>Dikarya</taxon>
        <taxon>Basidiomycota</taxon>
        <taxon>Agaricomycotina</taxon>
        <taxon>Agaricomycetes</taxon>
        <taxon>Polyporales</taxon>
        <taxon>Polyporaceae</taxon>
        <taxon>Ganoderma</taxon>
    </lineage>
</organism>
<reference evidence="1 2" key="1">
    <citation type="journal article" date="2015" name="Sci. Rep.">
        <title>Chromosome-level genome map provides insights into diverse defense mechanisms in the medicinal fungus Ganoderma sinense.</title>
        <authorList>
            <person name="Zhu Y."/>
            <person name="Xu J."/>
            <person name="Sun C."/>
            <person name="Zhou S."/>
            <person name="Xu H."/>
            <person name="Nelson D.R."/>
            <person name="Qian J."/>
            <person name="Song J."/>
            <person name="Luo H."/>
            <person name="Xiang L."/>
            <person name="Li Y."/>
            <person name="Xu Z."/>
            <person name="Ji A."/>
            <person name="Wang L."/>
            <person name="Lu S."/>
            <person name="Hayward A."/>
            <person name="Sun W."/>
            <person name="Li X."/>
            <person name="Schwartz D.C."/>
            <person name="Wang Y."/>
            <person name="Chen S."/>
        </authorList>
    </citation>
    <scope>NUCLEOTIDE SEQUENCE [LARGE SCALE GENOMIC DNA]</scope>
    <source>
        <strain evidence="1 2">ZZ0214-1</strain>
    </source>
</reference>
<dbReference type="EMBL" id="AYKW01000069">
    <property type="protein sequence ID" value="PIL22594.1"/>
    <property type="molecule type" value="Genomic_DNA"/>
</dbReference>
<dbReference type="STRING" id="1077348.A0A2G8RM51"/>
<name>A0A2G8RM51_9APHY</name>
<evidence type="ECO:0000313" key="2">
    <source>
        <dbReference type="Proteomes" id="UP000230002"/>
    </source>
</evidence>
<dbReference type="OrthoDB" id="3141012at2759"/>